<feature type="region of interest" description="Disordered" evidence="1">
    <location>
        <begin position="98"/>
        <end position="119"/>
    </location>
</feature>
<feature type="region of interest" description="Disordered" evidence="1">
    <location>
        <begin position="973"/>
        <end position="993"/>
    </location>
</feature>
<feature type="region of interest" description="Disordered" evidence="1">
    <location>
        <begin position="301"/>
        <end position="329"/>
    </location>
</feature>
<feature type="region of interest" description="Disordered" evidence="1">
    <location>
        <begin position="496"/>
        <end position="519"/>
    </location>
</feature>
<feature type="compositionally biased region" description="Gly residues" evidence="1">
    <location>
        <begin position="168"/>
        <end position="181"/>
    </location>
</feature>
<protein>
    <submittedName>
        <fullName evidence="2">Uncharacterized protein</fullName>
    </submittedName>
</protein>
<feature type="compositionally biased region" description="Basic and acidic residues" evidence="1">
    <location>
        <begin position="578"/>
        <end position="596"/>
    </location>
</feature>
<reference evidence="2" key="1">
    <citation type="submission" date="2021-12" db="EMBL/GenBank/DDBJ databases">
        <authorList>
            <person name="King R."/>
        </authorList>
    </citation>
    <scope>NUCLEOTIDE SEQUENCE</scope>
</reference>
<feature type="region of interest" description="Disordered" evidence="1">
    <location>
        <begin position="578"/>
        <end position="691"/>
    </location>
</feature>
<feature type="compositionally biased region" description="Basic residues" evidence="1">
    <location>
        <begin position="795"/>
        <end position="815"/>
    </location>
</feature>
<dbReference type="Proteomes" id="UP001152759">
    <property type="component" value="Chromosome 5"/>
</dbReference>
<evidence type="ECO:0000313" key="2">
    <source>
        <dbReference type="EMBL" id="CAH0389930.1"/>
    </source>
</evidence>
<feature type="compositionally biased region" description="Basic and acidic residues" evidence="1">
    <location>
        <begin position="663"/>
        <end position="675"/>
    </location>
</feature>
<keyword evidence="3" id="KW-1185">Reference proteome</keyword>
<feature type="region of interest" description="Disordered" evidence="1">
    <location>
        <begin position="418"/>
        <end position="463"/>
    </location>
</feature>
<dbReference type="EMBL" id="OU963866">
    <property type="protein sequence ID" value="CAH0389930.1"/>
    <property type="molecule type" value="Genomic_DNA"/>
</dbReference>
<feature type="region of interest" description="Disordered" evidence="1">
    <location>
        <begin position="134"/>
        <end position="225"/>
    </location>
</feature>
<feature type="compositionally biased region" description="Low complexity" evidence="1">
    <location>
        <begin position="268"/>
        <end position="278"/>
    </location>
</feature>
<evidence type="ECO:0000256" key="1">
    <source>
        <dbReference type="SAM" id="MobiDB-lite"/>
    </source>
</evidence>
<proteinExistence type="predicted"/>
<sequence length="993" mass="107574">MATSRSQALPPNGYWHSIQAQYLLNGYRLTRTWLFLGDRGGAGPGGGGGAGPEGRGGGIVSIGSVRVRLTPSPQKVARSGGGEGQDCCCGVPWPRAGPSRPHANNSRAQAAAPTVSPLPTPVYRSSLQWTQHTSASGLGDVKCPRSRPPEWSSSANGGTLERLQRFRLGGGSERGARGGPAGSAAKKSGGAHKKKPRSSDKAERLRELTEKLKLPSSKQVAATDASAVPVQDVFECVRVPKPEPVMSTTYTQRTIPFRSASFTQMDYSPEPSTSETSPQSKLSLIPQATARLLGRRFGSQSFESSIDEPEESCSKDLPPQPPKRNKHRVPKVDHCTQTVDEEPNQATAIAPKSKIRPPAQLNKQLSLNSNLEKLDTFLNELIGIKMEYEDKYARPADKSKKARSIGNISALVDNKLGKIRKSDGDSNNNVSFPKSDVTSNNNGSNPTSSSNNNNDTKASSNYSYDDTSDDFASSNVSGVDLSFCGNDTINKISESASTASENKVRCDTDSESASRNQSMDEEIKLPAILGVTGASSVSFDVPPESIVSKWSFSKSESIPESPDEIKTVCLEVKNDSLEKKDSASFDSGRSESKSLESSRSPSGEDNDSGKPISRTDTIPSQVTVYVTYEKDDSISDAPKTNDSTDLSVSITEPGSQPLLSDSSFRDSLKLSKDSSLESNSNLSDIHCPKTPETKYELRDVASLEANPAAKEELLSRLQLLSEPDKRRPKLVAQSSEERDDDGVMFRSPKRFVLTRADSLSEGESDAGDRRPVTPASDRDSTASPSLLDHPDHEQKKHHPHHHHNHHHNHHHHHPPKMYEKRPLRGPYGQMLEAEMKRPESTTEKLHKLHSSEDLKFLIKECLKFPPSGTSKLRAVDDCHLRRSHTSPGEQAHRDRASPKRKVSANIPFSQSSLAPSAAEGGFVVHHQRTTSSPSQLEGCSAAPSQQLLAQLLKGSSERGCTTLPSPVFPANNLDVQLSPGGENSATFLMDGKK</sequence>
<accession>A0A9P0AFZ5</accession>
<organism evidence="2 3">
    <name type="scientific">Bemisia tabaci</name>
    <name type="common">Sweetpotato whitefly</name>
    <name type="synonym">Aleurodes tabaci</name>
    <dbReference type="NCBI Taxonomy" id="7038"/>
    <lineage>
        <taxon>Eukaryota</taxon>
        <taxon>Metazoa</taxon>
        <taxon>Ecdysozoa</taxon>
        <taxon>Arthropoda</taxon>
        <taxon>Hexapoda</taxon>
        <taxon>Insecta</taxon>
        <taxon>Pterygota</taxon>
        <taxon>Neoptera</taxon>
        <taxon>Paraneoptera</taxon>
        <taxon>Hemiptera</taxon>
        <taxon>Sternorrhyncha</taxon>
        <taxon>Aleyrodoidea</taxon>
        <taxon>Aleyrodidae</taxon>
        <taxon>Aleyrodinae</taxon>
        <taxon>Bemisia</taxon>
    </lineage>
</organism>
<feature type="region of interest" description="Disordered" evidence="1">
    <location>
        <begin position="881"/>
        <end position="902"/>
    </location>
</feature>
<evidence type="ECO:0000313" key="3">
    <source>
        <dbReference type="Proteomes" id="UP001152759"/>
    </source>
</evidence>
<feature type="compositionally biased region" description="Polar residues" evidence="1">
    <location>
        <begin position="614"/>
        <end position="624"/>
    </location>
</feature>
<feature type="compositionally biased region" description="Basic and acidic residues" evidence="1">
    <location>
        <begin position="197"/>
        <end position="213"/>
    </location>
</feature>
<feature type="region of interest" description="Disordered" evidence="1">
    <location>
        <begin position="725"/>
        <end position="823"/>
    </location>
</feature>
<feature type="region of interest" description="Disordered" evidence="1">
    <location>
        <begin position="263"/>
        <end position="282"/>
    </location>
</feature>
<feature type="compositionally biased region" description="Basic and acidic residues" evidence="1">
    <location>
        <begin position="766"/>
        <end position="780"/>
    </location>
</feature>
<feature type="compositionally biased region" description="Polar residues" evidence="1">
    <location>
        <begin position="638"/>
        <end position="654"/>
    </location>
</feature>
<dbReference type="AlphaFoldDB" id="A0A9P0AFZ5"/>
<name>A0A9P0AFZ5_BEMTA</name>
<gene>
    <name evidence="2" type="ORF">BEMITA_LOCUS8706</name>
</gene>
<feature type="compositionally biased region" description="Low complexity" evidence="1">
    <location>
        <begin position="438"/>
        <end position="463"/>
    </location>
</feature>